<keyword evidence="2" id="KW-1185">Reference proteome</keyword>
<sequence>MKGYTNKIKIRLRDGSLVDWDTLSDDEKKEIGIQLNRQAMLAVGYKEAKSGQTA</sequence>
<protein>
    <submittedName>
        <fullName evidence="1">Uncharacterized protein</fullName>
    </submittedName>
</protein>
<name>A0ABR7I7S4_9FIRM</name>
<dbReference type="EMBL" id="JACOQH010000002">
    <property type="protein sequence ID" value="MBC5752976.1"/>
    <property type="molecule type" value="Genomic_DNA"/>
</dbReference>
<organism evidence="1 2">
    <name type="scientific">Roseburia yibonii</name>
    <dbReference type="NCBI Taxonomy" id="2763063"/>
    <lineage>
        <taxon>Bacteria</taxon>
        <taxon>Bacillati</taxon>
        <taxon>Bacillota</taxon>
        <taxon>Clostridia</taxon>
        <taxon>Lachnospirales</taxon>
        <taxon>Lachnospiraceae</taxon>
        <taxon>Roseburia</taxon>
    </lineage>
</organism>
<dbReference type="RefSeq" id="WP_186981609.1">
    <property type="nucleotide sequence ID" value="NZ_JACOQH010000002.1"/>
</dbReference>
<comment type="caution">
    <text evidence="1">The sequence shown here is derived from an EMBL/GenBank/DDBJ whole genome shotgun (WGS) entry which is preliminary data.</text>
</comment>
<evidence type="ECO:0000313" key="2">
    <source>
        <dbReference type="Proteomes" id="UP000621540"/>
    </source>
</evidence>
<reference evidence="1 2" key="1">
    <citation type="submission" date="2020-08" db="EMBL/GenBank/DDBJ databases">
        <title>Genome public.</title>
        <authorList>
            <person name="Liu C."/>
            <person name="Sun Q."/>
        </authorList>
    </citation>
    <scope>NUCLEOTIDE SEQUENCE [LARGE SCALE GENOMIC DNA]</scope>
    <source>
        <strain evidence="1 2">BX0805</strain>
    </source>
</reference>
<evidence type="ECO:0000313" key="1">
    <source>
        <dbReference type="EMBL" id="MBC5752976.1"/>
    </source>
</evidence>
<proteinExistence type="predicted"/>
<dbReference type="Proteomes" id="UP000621540">
    <property type="component" value="Unassembled WGS sequence"/>
</dbReference>
<accession>A0ABR7I7S4</accession>
<gene>
    <name evidence="1" type="ORF">H8Z76_02875</name>
</gene>